<reference evidence="3 4" key="1">
    <citation type="submission" date="2020-08" db="EMBL/GenBank/DDBJ databases">
        <title>Sequencing the genomes of 1000 actinobacteria strains.</title>
        <authorList>
            <person name="Klenk H.-P."/>
        </authorList>
    </citation>
    <scope>NUCLEOTIDE SEQUENCE [LARGE SCALE GENOMIC DNA]</scope>
    <source>
        <strain evidence="3 4">DSM 45507</strain>
    </source>
</reference>
<name>A0A7W9GDV2_9ACTN</name>
<proteinExistence type="predicted"/>
<dbReference type="InterPro" id="IPR036866">
    <property type="entry name" value="RibonucZ/Hydroxyglut_hydro"/>
</dbReference>
<comment type="caution">
    <text evidence="3">The sequence shown here is derived from an EMBL/GenBank/DDBJ whole genome shotgun (WGS) entry which is preliminary data.</text>
</comment>
<evidence type="ECO:0008006" key="5">
    <source>
        <dbReference type="Google" id="ProtNLM"/>
    </source>
</evidence>
<dbReference type="PANTHER" id="PTHR43546">
    <property type="entry name" value="UPF0173 METAL-DEPENDENT HYDROLASE MJ1163-RELATED"/>
    <property type="match status" value="1"/>
</dbReference>
<keyword evidence="4" id="KW-1185">Reference proteome</keyword>
<feature type="signal peptide" evidence="2">
    <location>
        <begin position="1"/>
        <end position="31"/>
    </location>
</feature>
<protein>
    <recommendedName>
        <fullName evidence="5">MBL fold metallo-hydrolase</fullName>
    </recommendedName>
</protein>
<dbReference type="EMBL" id="JACHMB010000001">
    <property type="protein sequence ID" value="MBB5781989.1"/>
    <property type="molecule type" value="Genomic_DNA"/>
</dbReference>
<evidence type="ECO:0000256" key="1">
    <source>
        <dbReference type="SAM" id="MobiDB-lite"/>
    </source>
</evidence>
<evidence type="ECO:0000256" key="2">
    <source>
        <dbReference type="SAM" id="SignalP"/>
    </source>
</evidence>
<organism evidence="3 4">
    <name type="scientific">Nonomuraea jabiensis</name>
    <dbReference type="NCBI Taxonomy" id="882448"/>
    <lineage>
        <taxon>Bacteria</taxon>
        <taxon>Bacillati</taxon>
        <taxon>Actinomycetota</taxon>
        <taxon>Actinomycetes</taxon>
        <taxon>Streptosporangiales</taxon>
        <taxon>Streptosporangiaceae</taxon>
        <taxon>Nonomuraea</taxon>
    </lineage>
</organism>
<dbReference type="InterPro" id="IPR050114">
    <property type="entry name" value="UPF0173_UPF0282_UlaG_hydrolase"/>
</dbReference>
<dbReference type="InterPro" id="IPR006311">
    <property type="entry name" value="TAT_signal"/>
</dbReference>
<keyword evidence="2" id="KW-0732">Signal</keyword>
<dbReference type="RefSeq" id="WP_221519817.1">
    <property type="nucleotide sequence ID" value="NZ_JACHMB010000001.1"/>
</dbReference>
<accession>A0A7W9GDV2</accession>
<dbReference type="Proteomes" id="UP000579153">
    <property type="component" value="Unassembled WGS sequence"/>
</dbReference>
<feature type="chain" id="PRO_5031221996" description="MBL fold metallo-hydrolase" evidence="2">
    <location>
        <begin position="32"/>
        <end position="362"/>
    </location>
</feature>
<dbReference type="SUPFAM" id="SSF56281">
    <property type="entry name" value="Metallo-hydrolase/oxidoreductase"/>
    <property type="match status" value="1"/>
</dbReference>
<evidence type="ECO:0000313" key="4">
    <source>
        <dbReference type="Proteomes" id="UP000579153"/>
    </source>
</evidence>
<sequence length="362" mass="39078">MQDIPRRAILAGIPATAVAATLATTATPAHADDHYRPQRGMPREIRMTWFGITNWHYQIGDVGILLDGAVGYPARTPDPAVVQKVRTALAETGTIDYILLGHQHGDHSVDTPEWAKQTGVPLIASQAACEEAIAYGVPRSQCRPVKGGEVLRLSKHVEMHVIKWVHSVDVGETSGPDGGIETFGFLFKVQTPGKTLTMFLSDSGAGGAELTKEHIVGGENRGAPLTNLGKAMRAADLQTFELWQPGPESRVVTQARVIVPTFRPTTLMPHHIGARGGFNLFGGLHYAFDPAEVPKLMKVLADFDVTLVPPINYFDAWVYDKRGLRSVDNSRVKRALGLPASGPGPNPQGPNPRSGEMEGPED</sequence>
<feature type="region of interest" description="Disordered" evidence="1">
    <location>
        <begin position="334"/>
        <end position="362"/>
    </location>
</feature>
<dbReference type="PROSITE" id="PS51318">
    <property type="entry name" value="TAT"/>
    <property type="match status" value="1"/>
</dbReference>
<gene>
    <name evidence="3" type="ORF">HD596_008745</name>
</gene>
<dbReference type="PANTHER" id="PTHR43546:SF3">
    <property type="entry name" value="UPF0173 METAL-DEPENDENT HYDROLASE MJ1163"/>
    <property type="match status" value="1"/>
</dbReference>
<evidence type="ECO:0000313" key="3">
    <source>
        <dbReference type="EMBL" id="MBB5781989.1"/>
    </source>
</evidence>
<dbReference type="Gene3D" id="3.60.15.10">
    <property type="entry name" value="Ribonuclease Z/Hydroxyacylglutathione hydrolase-like"/>
    <property type="match status" value="1"/>
</dbReference>
<dbReference type="AlphaFoldDB" id="A0A7W9GDV2"/>